<dbReference type="InterPro" id="IPR038883">
    <property type="entry name" value="AN11006-like"/>
</dbReference>
<reference evidence="3" key="1">
    <citation type="journal article" date="2019" name="bioRxiv">
        <title>Genomics, evolutionary history and diagnostics of the Alternaria alternata species group including apple and Asian pear pathotypes.</title>
        <authorList>
            <person name="Armitage A.D."/>
            <person name="Cockerton H.M."/>
            <person name="Sreenivasaprasad S."/>
            <person name="Woodhall J.W."/>
            <person name="Lane C.R."/>
            <person name="Harrison R.J."/>
            <person name="Clarkson J.P."/>
        </authorList>
    </citation>
    <scope>NUCLEOTIDE SEQUENCE [LARGE SCALE GENOMIC DNA]</scope>
    <source>
        <strain evidence="3">FERA 1177</strain>
    </source>
</reference>
<feature type="compositionally biased region" description="Polar residues" evidence="1">
    <location>
        <begin position="72"/>
        <end position="101"/>
    </location>
</feature>
<dbReference type="VEuPathDB" id="FungiDB:CC77DRAFT_980219"/>
<protein>
    <submittedName>
        <fullName evidence="2">Uncharacterized protein</fullName>
    </submittedName>
</protein>
<sequence length="396" mass="44888">MARMDTPFERSQTPPCSYPLTPPATGGPRKRVRFSDVEDFNSKATRANAVSEGESPDAFFEELEEAFDTETSNGSNDSESIPPASNTVSPSPTSTGFSKTKPTALEKHNMFASLAFTIDAPTTITEPFRFMGLPVSIRNQIYAHLLVVPGLICVRQKRTTFHNEKTAFLYTERREFLPGIAYALVHLHVDEHKTRFALVGRTNINVLRVSKEVFAEAKAVLYGKNAFEVVRPTNELCPPPDYSVRLFPTGCQCLVTQLNIKIRSFYDLHWLLSGGYNDMKNHYRGLVSLNLILEMDSASKGFGKTWTRMGVEEKWECYVQRLQREVAKELFKKMQVKGTDIKTVPTWMNLRILFSGEGYDERMGTVADVGDVQRVKQDEMRQGLTEAWELFKKRAK</sequence>
<gene>
    <name evidence="2" type="ORF">AA0117_g7476</name>
</gene>
<dbReference type="EMBL" id="PDXD01000020">
    <property type="protein sequence ID" value="RYN73613.1"/>
    <property type="molecule type" value="Genomic_DNA"/>
</dbReference>
<dbReference type="PANTHER" id="PTHR42085">
    <property type="entry name" value="F-BOX DOMAIN-CONTAINING PROTEIN"/>
    <property type="match status" value="1"/>
</dbReference>
<accession>A0A4Q4NDM1</accession>
<dbReference type="PANTHER" id="PTHR42085:SF2">
    <property type="entry name" value="F-BOX DOMAIN-CONTAINING PROTEIN"/>
    <property type="match status" value="1"/>
</dbReference>
<feature type="compositionally biased region" description="Acidic residues" evidence="1">
    <location>
        <begin position="59"/>
        <end position="68"/>
    </location>
</feature>
<feature type="region of interest" description="Disordered" evidence="1">
    <location>
        <begin position="1"/>
        <end position="101"/>
    </location>
</feature>
<evidence type="ECO:0000256" key="1">
    <source>
        <dbReference type="SAM" id="MobiDB-lite"/>
    </source>
</evidence>
<dbReference type="Proteomes" id="UP000291422">
    <property type="component" value="Unassembled WGS sequence"/>
</dbReference>
<proteinExistence type="predicted"/>
<evidence type="ECO:0000313" key="2">
    <source>
        <dbReference type="EMBL" id="RYN73613.1"/>
    </source>
</evidence>
<dbReference type="AlphaFoldDB" id="A0A4Q4NDM1"/>
<comment type="caution">
    <text evidence="2">The sequence shown here is derived from an EMBL/GenBank/DDBJ whole genome shotgun (WGS) entry which is preliminary data.</text>
</comment>
<name>A0A4Q4NDM1_ALTAL</name>
<evidence type="ECO:0000313" key="3">
    <source>
        <dbReference type="Proteomes" id="UP000291422"/>
    </source>
</evidence>
<organism evidence="2 3">
    <name type="scientific">Alternaria alternata</name>
    <name type="common">Alternaria rot fungus</name>
    <name type="synonym">Torula alternata</name>
    <dbReference type="NCBI Taxonomy" id="5599"/>
    <lineage>
        <taxon>Eukaryota</taxon>
        <taxon>Fungi</taxon>
        <taxon>Dikarya</taxon>
        <taxon>Ascomycota</taxon>
        <taxon>Pezizomycotina</taxon>
        <taxon>Dothideomycetes</taxon>
        <taxon>Pleosporomycetidae</taxon>
        <taxon>Pleosporales</taxon>
        <taxon>Pleosporineae</taxon>
        <taxon>Pleosporaceae</taxon>
        <taxon>Alternaria</taxon>
        <taxon>Alternaria sect. Alternaria</taxon>
        <taxon>Alternaria alternata complex</taxon>
    </lineage>
</organism>